<dbReference type="RefSeq" id="XP_028480133.1">
    <property type="nucleotide sequence ID" value="XM_028616276.1"/>
</dbReference>
<gene>
    <name evidence="1" type="ORF">EHS24_000445</name>
</gene>
<sequence>MEDADKPPQNFDPDFASPVEGAELPAIIISSDKVGFHADLKVLASRSSFCQDLSEIPMPEVEEGQKPRVLPFPSASSPAIKFVLQAVAYNLAHPPQTSSPAGEPASEQLSKTALYEALPDMPQGIKLLQEILHFTDAYELNDFTIPVIYEAMKKAHHYSPAIMFTMTAITDQGNLSHWATRILSEGGKGAIDPWSNAMLETNASERLPELYALFDRWDTAFANFKKASSGAPIDGKNAFSKECITRQCACVAEFDGNWAAFTSSFRDKMYKYALASPMLMKRAKVMEFCMKSVACESCAKRLAPSISSAWNRSVTRQAWSLNPGKANSQSSHVRRRYRIVYAV</sequence>
<protein>
    <recommendedName>
        <fullName evidence="3">BTB domain-containing protein</fullName>
    </recommendedName>
</protein>
<dbReference type="GeneID" id="39584988"/>
<reference evidence="1 2" key="1">
    <citation type="submission" date="2018-11" db="EMBL/GenBank/DDBJ databases">
        <title>Genome sequence of Apiotrichum porosum DSM 27194.</title>
        <authorList>
            <person name="Aliyu H."/>
            <person name="Gorte O."/>
            <person name="Ochsenreither K."/>
        </authorList>
    </citation>
    <scope>NUCLEOTIDE SEQUENCE [LARGE SCALE GENOMIC DNA]</scope>
    <source>
        <strain evidence="1 2">DSM 27194</strain>
    </source>
</reference>
<evidence type="ECO:0000313" key="1">
    <source>
        <dbReference type="EMBL" id="RSH87925.1"/>
    </source>
</evidence>
<proteinExistence type="predicted"/>
<keyword evidence="2" id="KW-1185">Reference proteome</keyword>
<name>A0A427YA80_9TREE</name>
<comment type="caution">
    <text evidence="1">The sequence shown here is derived from an EMBL/GenBank/DDBJ whole genome shotgun (WGS) entry which is preliminary data.</text>
</comment>
<organism evidence="1 2">
    <name type="scientific">Apiotrichum porosum</name>
    <dbReference type="NCBI Taxonomy" id="105984"/>
    <lineage>
        <taxon>Eukaryota</taxon>
        <taxon>Fungi</taxon>
        <taxon>Dikarya</taxon>
        <taxon>Basidiomycota</taxon>
        <taxon>Agaricomycotina</taxon>
        <taxon>Tremellomycetes</taxon>
        <taxon>Trichosporonales</taxon>
        <taxon>Trichosporonaceae</taxon>
        <taxon>Apiotrichum</taxon>
    </lineage>
</organism>
<evidence type="ECO:0008006" key="3">
    <source>
        <dbReference type="Google" id="ProtNLM"/>
    </source>
</evidence>
<accession>A0A427YA80</accession>
<evidence type="ECO:0000313" key="2">
    <source>
        <dbReference type="Proteomes" id="UP000279236"/>
    </source>
</evidence>
<dbReference type="EMBL" id="RSCE01000001">
    <property type="protein sequence ID" value="RSH87925.1"/>
    <property type="molecule type" value="Genomic_DNA"/>
</dbReference>
<dbReference type="AlphaFoldDB" id="A0A427YA80"/>
<dbReference type="Proteomes" id="UP000279236">
    <property type="component" value="Unassembled WGS sequence"/>
</dbReference>